<gene>
    <name evidence="1" type="ORF">A3K42_00400</name>
</gene>
<comment type="caution">
    <text evidence="1">The sequence shown here is derived from an EMBL/GenBank/DDBJ whole genome shotgun (WGS) entry which is preliminary data.</text>
</comment>
<dbReference type="AlphaFoldDB" id="A0A1F4U227"/>
<accession>A0A1F4U227</accession>
<sequence>MEIDPAYDFIVHDFYAWVKTTYANDAGVLVSIAEYEKKLGWSEDYEKTLQMIKVLRPDLLNWRI</sequence>
<dbReference type="Proteomes" id="UP000178270">
    <property type="component" value="Unassembled WGS sequence"/>
</dbReference>
<evidence type="ECO:0000313" key="2">
    <source>
        <dbReference type="Proteomes" id="UP000178270"/>
    </source>
</evidence>
<evidence type="ECO:0000313" key="1">
    <source>
        <dbReference type="EMBL" id="OGC38962.1"/>
    </source>
</evidence>
<organism evidence="1 2">
    <name type="scientific">candidate division WWE3 bacterium RBG_13_37_7</name>
    <dbReference type="NCBI Taxonomy" id="1802609"/>
    <lineage>
        <taxon>Bacteria</taxon>
        <taxon>Katanobacteria</taxon>
    </lineage>
</organism>
<name>A0A1F4U227_UNCKA</name>
<dbReference type="EMBL" id="MEUS01000007">
    <property type="protein sequence ID" value="OGC38962.1"/>
    <property type="molecule type" value="Genomic_DNA"/>
</dbReference>
<reference evidence="1 2" key="1">
    <citation type="journal article" date="2016" name="Nat. Commun.">
        <title>Thousands of microbial genomes shed light on interconnected biogeochemical processes in an aquifer system.</title>
        <authorList>
            <person name="Anantharaman K."/>
            <person name="Brown C.T."/>
            <person name="Hug L.A."/>
            <person name="Sharon I."/>
            <person name="Castelle C.J."/>
            <person name="Probst A.J."/>
            <person name="Thomas B.C."/>
            <person name="Singh A."/>
            <person name="Wilkins M.J."/>
            <person name="Karaoz U."/>
            <person name="Brodie E.L."/>
            <person name="Williams K.H."/>
            <person name="Hubbard S.S."/>
            <person name="Banfield J.F."/>
        </authorList>
    </citation>
    <scope>NUCLEOTIDE SEQUENCE [LARGE SCALE GENOMIC DNA]</scope>
</reference>
<proteinExistence type="predicted"/>
<protein>
    <submittedName>
        <fullName evidence="1">Uncharacterized protein</fullName>
    </submittedName>
</protein>